<sequence>MVMWWDCDAIYCGFWNNEGNSYVHRGTLTLPNQWGLILVGFFTLFIKLSSGYLWGTLKFAIHQFNASAKPQDASYHQLQLVLHNTESESTFMAQLVSIMWAHRSPRLGMYCKNLALILFAGVYTLGFALTSGLSSRVIHARDSSVLSVSKDCGWFKEPTLGNSTSISSGGVFESVNAISVMARNVYRRSASYSRSCYGRFGDNSTACGNYVLPTLPYSVRKDVPCPFADRACNGSAMSLDTGYLRSDIHLGMNTRLEDALSVRKVLTCVPLASEQYTDGWQQVPPTMSAAQGLPQDTRLKGYSFGRTNSIFGSFNDLNYTASMDEVHWKFGKQPYSLKWTNNILDLPPIPAWFPFVPIEDVRNVTADTTIVGLTNRNNYASPIADPWFAADNCSAVTGSLVSTTCRAANPLSFLGCQEQYQFCKTESGFTVAHSSDAPNANLPAAELCTPLTGLYRLFPEVFLAKGSRWNGTMLADLNPAQSALYYFLAKIISSSQLHFQLGFIGHENLIAQDSLWDGGFGFSLSADLPNNQWQTEVMNWMNVSLSNTQRGTVTYSRPSEFDIGGGVSSLEYMEHPQETELRRLCEQVKVRSANHTSFSVLAMAVTIAVGALCIISDFVVRKIVFFFQRRTGHGLDKHQQWTDSSAFQLQRMAAEGKGIGPWRGKEGDVPVLVDSNLRFSLADGRQYGNVVSTMDGNRGYTAQYQPLDKRASQREEGVGPQGFVELKDLGSGTAYNP</sequence>
<protein>
    <submittedName>
        <fullName evidence="3">Uncharacterized protein</fullName>
    </submittedName>
</protein>
<dbReference type="EMBL" id="SWKV01000121">
    <property type="protein sequence ID" value="KAF3031844.1"/>
    <property type="molecule type" value="Genomic_DNA"/>
</dbReference>
<proteinExistence type="predicted"/>
<name>A0A9P4WGI9_9PLEO</name>
<evidence type="ECO:0000256" key="1">
    <source>
        <dbReference type="SAM" id="MobiDB-lite"/>
    </source>
</evidence>
<keyword evidence="2" id="KW-1133">Transmembrane helix</keyword>
<evidence type="ECO:0000313" key="4">
    <source>
        <dbReference type="Proteomes" id="UP000758155"/>
    </source>
</evidence>
<feature type="transmembrane region" description="Helical" evidence="2">
    <location>
        <begin position="113"/>
        <end position="133"/>
    </location>
</feature>
<feature type="transmembrane region" description="Helical" evidence="2">
    <location>
        <begin position="598"/>
        <end position="620"/>
    </location>
</feature>
<keyword evidence="4" id="KW-1185">Reference proteome</keyword>
<accession>A0A9P4WGI9</accession>
<organism evidence="3 4">
    <name type="scientific">Didymella heteroderae</name>
    <dbReference type="NCBI Taxonomy" id="1769908"/>
    <lineage>
        <taxon>Eukaryota</taxon>
        <taxon>Fungi</taxon>
        <taxon>Dikarya</taxon>
        <taxon>Ascomycota</taxon>
        <taxon>Pezizomycotina</taxon>
        <taxon>Dothideomycetes</taxon>
        <taxon>Pleosporomycetidae</taxon>
        <taxon>Pleosporales</taxon>
        <taxon>Pleosporineae</taxon>
        <taxon>Didymellaceae</taxon>
        <taxon>Didymella</taxon>
    </lineage>
</organism>
<comment type="caution">
    <text evidence="3">The sequence shown here is derived from an EMBL/GenBank/DDBJ whole genome shotgun (WGS) entry which is preliminary data.</text>
</comment>
<dbReference type="AlphaFoldDB" id="A0A9P4WGI9"/>
<gene>
    <name evidence="3" type="ORF">E8E12_002157</name>
</gene>
<reference evidence="3" key="1">
    <citation type="submission" date="2019-04" db="EMBL/GenBank/DDBJ databases">
        <title>Sequencing of skin fungus with MAO and IRED activity.</title>
        <authorList>
            <person name="Marsaioli A.J."/>
            <person name="Bonatto J.M.C."/>
            <person name="Reis Junior O."/>
        </authorList>
    </citation>
    <scope>NUCLEOTIDE SEQUENCE</scope>
    <source>
        <strain evidence="3">28M1</strain>
    </source>
</reference>
<evidence type="ECO:0000256" key="2">
    <source>
        <dbReference type="SAM" id="Phobius"/>
    </source>
</evidence>
<keyword evidence="2" id="KW-0472">Membrane</keyword>
<feature type="region of interest" description="Disordered" evidence="1">
    <location>
        <begin position="712"/>
        <end position="737"/>
    </location>
</feature>
<evidence type="ECO:0000313" key="3">
    <source>
        <dbReference type="EMBL" id="KAF3031844.1"/>
    </source>
</evidence>
<keyword evidence="2" id="KW-0812">Transmembrane</keyword>
<dbReference type="OrthoDB" id="3540210at2759"/>
<dbReference type="Proteomes" id="UP000758155">
    <property type="component" value="Unassembled WGS sequence"/>
</dbReference>
<feature type="transmembrane region" description="Helical" evidence="2">
    <location>
        <begin position="34"/>
        <end position="54"/>
    </location>
</feature>